<evidence type="ECO:0008006" key="5">
    <source>
        <dbReference type="Google" id="ProtNLM"/>
    </source>
</evidence>
<dbReference type="HOGENOM" id="CLU_033238_1_0_11"/>
<feature type="transmembrane region" description="Helical" evidence="2">
    <location>
        <begin position="347"/>
        <end position="368"/>
    </location>
</feature>
<dbReference type="STRING" id="446468.Ndas_0063"/>
<gene>
    <name evidence="3" type="ordered locus">Ndas_0063</name>
</gene>
<dbReference type="InterPro" id="IPR045931">
    <property type="entry name" value="DUF6350"/>
</dbReference>
<evidence type="ECO:0000256" key="2">
    <source>
        <dbReference type="SAM" id="Phobius"/>
    </source>
</evidence>
<feature type="transmembrane region" description="Helical" evidence="2">
    <location>
        <begin position="40"/>
        <end position="64"/>
    </location>
</feature>
<organism evidence="3 4">
    <name type="scientific">Nocardiopsis dassonvillei (strain ATCC 23218 / DSM 43111 / CIP 107115 / JCM 7437 / KCTC 9190 / NBRC 14626 / NCTC 10488 / NRRL B-5397 / IMRU 509)</name>
    <name type="common">Actinomadura dassonvillei</name>
    <dbReference type="NCBI Taxonomy" id="446468"/>
    <lineage>
        <taxon>Bacteria</taxon>
        <taxon>Bacillati</taxon>
        <taxon>Actinomycetota</taxon>
        <taxon>Actinomycetes</taxon>
        <taxon>Streptosporangiales</taxon>
        <taxon>Nocardiopsidaceae</taxon>
        <taxon>Nocardiopsis</taxon>
    </lineage>
</organism>
<feature type="transmembrane region" description="Helical" evidence="2">
    <location>
        <begin position="167"/>
        <end position="188"/>
    </location>
</feature>
<name>D7B6W1_NOCDD</name>
<feature type="transmembrane region" description="Helical" evidence="2">
    <location>
        <begin position="136"/>
        <end position="155"/>
    </location>
</feature>
<accession>D7B6W1</accession>
<feature type="compositionally biased region" description="Basic and acidic residues" evidence="1">
    <location>
        <begin position="460"/>
        <end position="485"/>
    </location>
</feature>
<sequence length="595" mass="62626">MSTSGSPPDRGRPSQRTRSSGAAEPDAAAAPRPVYATGGIAAATAAALGLAVIVTLTIIGWVAAPHDTFGEDIIDILQGAVLAWLVGHHVSFSVPDGQIALLPLGLVLLPGLLLYRSGRWLARSCDIPRLRYVYRAALAIAGPYAAIAGTLALLARTEAVEPSMPRALVMGFVTAFLAGGLGVLRQLMRDKEVPVRDLLRLMPARSRSLLVGMLASTGTLLLGGLVLFLVALAMSLPEVVETTRVLGPGLVGGALLIVVQLAYLPNAVVFALCYALGPGFAVGAGTVVAPTGVSVGALPMLPMLAALPSNGAAPVASLLALAVPFVAGAVGGALTQRSAPDVVSEAAPLWGFVCGVTTGLLCAALAALAGGPLGDERLSEVGPSAWQVGLVAALEVGVAAAVVAWVANWWYTRGERPARRAPRWTAWRGRRRAKEDTASSAGEAPAARATPRSAKGVTRPAKEAARSARDAARSAEEEPRERPEVELPPDVPVGEGLATVTPLRRREQEVRPDPEEDASPEAPEDEEPDADRAAERAERKRARRELRDQRRAERRARRAEGGRWWRRRPAEDEESEEMYGITYEAEPDGVDTPQR</sequence>
<reference evidence="3 4" key="1">
    <citation type="journal article" date="2010" name="Stand. Genomic Sci.">
        <title>Complete genome sequence of Nocardiopsis dassonvillei type strain (IMRU 509).</title>
        <authorList>
            <person name="Sun H."/>
            <person name="Lapidus A."/>
            <person name="Nolan M."/>
            <person name="Lucas S."/>
            <person name="Del Rio T.G."/>
            <person name="Tice H."/>
            <person name="Cheng J.F."/>
            <person name="Tapia R."/>
            <person name="Han C."/>
            <person name="Goodwin L."/>
            <person name="Pitluck S."/>
            <person name="Pagani I."/>
            <person name="Ivanova N."/>
            <person name="Mavromatis K."/>
            <person name="Mikhailova N."/>
            <person name="Pati A."/>
            <person name="Chen A."/>
            <person name="Palaniappan K."/>
            <person name="Land M."/>
            <person name="Hauser L."/>
            <person name="Chang Y.J."/>
            <person name="Jeffries C.D."/>
            <person name="Djao O.D."/>
            <person name="Rohde M."/>
            <person name="Sikorski J."/>
            <person name="Goker M."/>
            <person name="Woyke T."/>
            <person name="Bristow J."/>
            <person name="Eisen J.A."/>
            <person name="Markowitz V."/>
            <person name="Hugenholtz P."/>
            <person name="Kyrpides N.C."/>
            <person name="Klenk H.P."/>
        </authorList>
    </citation>
    <scope>NUCLEOTIDE SEQUENCE [LARGE SCALE GENOMIC DNA]</scope>
    <source>
        <strain evidence="4">ATCC 23218 / DSM 43111 / CIP 107115 / JCM 7437 / KCTC 9190 / NBRC 14626 / NCTC 10488 / NRRL B-5397 / IMRU 509</strain>
    </source>
</reference>
<feature type="compositionally biased region" description="Low complexity" evidence="1">
    <location>
        <begin position="438"/>
        <end position="452"/>
    </location>
</feature>
<dbReference type="Pfam" id="PF19877">
    <property type="entry name" value="DUF6350"/>
    <property type="match status" value="1"/>
</dbReference>
<feature type="transmembrane region" description="Helical" evidence="2">
    <location>
        <begin position="98"/>
        <end position="115"/>
    </location>
</feature>
<dbReference type="KEGG" id="nda:Ndas_0063"/>
<evidence type="ECO:0000313" key="4">
    <source>
        <dbReference type="Proteomes" id="UP000002219"/>
    </source>
</evidence>
<dbReference type="eggNOG" id="COG3266">
    <property type="taxonomic scope" value="Bacteria"/>
</dbReference>
<feature type="transmembrane region" description="Helical" evidence="2">
    <location>
        <begin position="388"/>
        <end position="411"/>
    </location>
</feature>
<keyword evidence="2" id="KW-1133">Transmembrane helix</keyword>
<feature type="region of interest" description="Disordered" evidence="1">
    <location>
        <begin position="1"/>
        <end position="28"/>
    </location>
</feature>
<feature type="transmembrane region" description="Helical" evidence="2">
    <location>
        <begin position="313"/>
        <end position="335"/>
    </location>
</feature>
<evidence type="ECO:0000256" key="1">
    <source>
        <dbReference type="SAM" id="MobiDB-lite"/>
    </source>
</evidence>
<protein>
    <recommendedName>
        <fullName evidence="5">Integral membrane protein</fullName>
    </recommendedName>
</protein>
<dbReference type="AlphaFoldDB" id="D7B6W1"/>
<keyword evidence="4" id="KW-1185">Reference proteome</keyword>
<feature type="region of interest" description="Disordered" evidence="1">
    <location>
        <begin position="421"/>
        <end position="595"/>
    </location>
</feature>
<evidence type="ECO:0000313" key="3">
    <source>
        <dbReference type="EMBL" id="ADH65515.1"/>
    </source>
</evidence>
<feature type="transmembrane region" description="Helical" evidence="2">
    <location>
        <begin position="209"/>
        <end position="233"/>
    </location>
</feature>
<keyword evidence="2" id="KW-0472">Membrane</keyword>
<feature type="compositionally biased region" description="Acidic residues" evidence="1">
    <location>
        <begin position="514"/>
        <end position="529"/>
    </location>
</feature>
<feature type="transmembrane region" description="Helical" evidence="2">
    <location>
        <begin position="271"/>
        <end position="293"/>
    </location>
</feature>
<dbReference type="OrthoDB" id="3742900at2"/>
<dbReference type="EMBL" id="CP002040">
    <property type="protein sequence ID" value="ADH65515.1"/>
    <property type="molecule type" value="Genomic_DNA"/>
</dbReference>
<proteinExistence type="predicted"/>
<keyword evidence="2" id="KW-0812">Transmembrane</keyword>
<dbReference type="Proteomes" id="UP000002219">
    <property type="component" value="Chromosome 1"/>
</dbReference>
<feature type="transmembrane region" description="Helical" evidence="2">
    <location>
        <begin position="245"/>
        <end position="264"/>
    </location>
</feature>
<feature type="compositionally biased region" description="Basic and acidic residues" evidence="1">
    <location>
        <begin position="504"/>
        <end position="513"/>
    </location>
</feature>